<evidence type="ECO:0000256" key="1">
    <source>
        <dbReference type="SAM" id="Phobius"/>
    </source>
</evidence>
<feature type="transmembrane region" description="Helical" evidence="1">
    <location>
        <begin position="277"/>
        <end position="298"/>
    </location>
</feature>
<sequence>MIESANWLHAVLWYAALAAFGMPYVELALFSIGEWWFHAAFRTDESKYKNLVIQITTLGKEQERVIEIISRIHSYNLPMHYQIWVVLEPGFPTRYDDADCVYVVPEDFSCLPVAKARALEYSRRIREENGMSFDQTLKLLFLDDDVEPTREYVMTGFIGDYDICQGVTAPRILYGNHGIRHFLLSHMDDMRLLTCLVWCSFAQGVLKRPVYAHGEGLFMTARTERIVTWDYKIFASEDLVVGQNAAALGLRWGWFHEYVELTSPWTRSDYIKQRRRWLWGNIHALTHHGILPVWGRLFVAARHILGPATAVLSVAGTCALATHALRPTGFLLVYCLGALVTWLVSFFVAGWINSGSRDPLDMRSPAHFYLNRLWQSVAAMVLAALLITPAWTMASLIVCFFKGNPRGFETIAKTAKSSSAARATQTLS</sequence>
<feature type="transmembrane region" description="Helical" evidence="1">
    <location>
        <begin position="373"/>
        <end position="401"/>
    </location>
</feature>
<accession>A0ABY4QPR1</accession>
<organism evidence="3 4">
    <name type="scientific">Candidatus Mycobacterium methanotrophicum</name>
    <dbReference type="NCBI Taxonomy" id="2943498"/>
    <lineage>
        <taxon>Bacteria</taxon>
        <taxon>Bacillati</taxon>
        <taxon>Actinomycetota</taxon>
        <taxon>Actinomycetes</taxon>
        <taxon>Mycobacteriales</taxon>
        <taxon>Mycobacteriaceae</taxon>
        <taxon>Mycobacterium</taxon>
    </lineage>
</organism>
<feature type="transmembrane region" description="Helical" evidence="1">
    <location>
        <begin position="12"/>
        <end position="37"/>
    </location>
</feature>
<reference evidence="3" key="1">
    <citation type="submission" date="2022-05" db="EMBL/GenBank/DDBJ databases">
        <title>A methanotrophic Mycobacterium dominates a cave microbial ecosystem.</title>
        <authorList>
            <person name="Van Spanning R.J.M."/>
            <person name="Guan Q."/>
            <person name="Melkonian C."/>
            <person name="Gallant J."/>
            <person name="Polerecky L."/>
            <person name="Flot J.-F."/>
            <person name="Brandt B.W."/>
            <person name="Braster M."/>
            <person name="Iturbe Espinoza P."/>
            <person name="Aerts J."/>
            <person name="Meima-Franke M."/>
            <person name="Piersma S.R."/>
            <person name="Bunduc C."/>
            <person name="Ummels R."/>
            <person name="Pain A."/>
            <person name="Fleming E.J."/>
            <person name="van der Wel N."/>
            <person name="Gherman V.D."/>
            <person name="Sarbu S.M."/>
            <person name="Bodelier P.L.E."/>
            <person name="Bitter W."/>
        </authorList>
    </citation>
    <scope>NUCLEOTIDE SEQUENCE</scope>
    <source>
        <strain evidence="3">Sulfur Cave</strain>
    </source>
</reference>
<keyword evidence="4" id="KW-1185">Reference proteome</keyword>
<dbReference type="InterPro" id="IPR027389">
    <property type="entry name" value="B_mannosylTrfase_Bre-3/Egh"/>
</dbReference>
<keyword evidence="1" id="KW-1133">Transmembrane helix</keyword>
<gene>
    <name evidence="3" type="ORF">M5I08_08500</name>
</gene>
<proteinExistence type="predicted"/>
<dbReference type="InterPro" id="IPR001173">
    <property type="entry name" value="Glyco_trans_2-like"/>
</dbReference>
<dbReference type="Pfam" id="PF13632">
    <property type="entry name" value="Glyco_trans_2_3"/>
    <property type="match status" value="1"/>
</dbReference>
<feature type="transmembrane region" description="Helical" evidence="1">
    <location>
        <begin position="304"/>
        <end position="324"/>
    </location>
</feature>
<dbReference type="PANTHER" id="PTHR16779">
    <property type="entry name" value="BETA-1,4-MANNOSYLTRANSFERASE EGH"/>
    <property type="match status" value="1"/>
</dbReference>
<evidence type="ECO:0000313" key="3">
    <source>
        <dbReference type="EMBL" id="UQX12293.1"/>
    </source>
</evidence>
<keyword evidence="1" id="KW-0472">Membrane</keyword>
<dbReference type="EMBL" id="CP097320">
    <property type="protein sequence ID" value="UQX12293.1"/>
    <property type="molecule type" value="Genomic_DNA"/>
</dbReference>
<feature type="domain" description="Glycosyltransferase 2-like" evidence="2">
    <location>
        <begin position="142"/>
        <end position="343"/>
    </location>
</feature>
<evidence type="ECO:0000259" key="2">
    <source>
        <dbReference type="Pfam" id="PF13632"/>
    </source>
</evidence>
<dbReference type="Proteomes" id="UP001056610">
    <property type="component" value="Chromosome"/>
</dbReference>
<dbReference type="PANTHER" id="PTHR16779:SF1">
    <property type="entry name" value="BETA-1,4-MANNOSYLTRANSFERASE EGH"/>
    <property type="match status" value="1"/>
</dbReference>
<name>A0ABY4QPR1_9MYCO</name>
<feature type="transmembrane region" description="Helical" evidence="1">
    <location>
        <begin position="331"/>
        <end position="353"/>
    </location>
</feature>
<keyword evidence="1" id="KW-0812">Transmembrane</keyword>
<dbReference type="RefSeq" id="WP_219066752.1">
    <property type="nucleotide sequence ID" value="NZ_CAJUXY010000011.1"/>
</dbReference>
<protein>
    <submittedName>
        <fullName evidence="3">Glycosyltransferase family 2 protein</fullName>
    </submittedName>
</protein>
<evidence type="ECO:0000313" key="4">
    <source>
        <dbReference type="Proteomes" id="UP001056610"/>
    </source>
</evidence>